<gene>
    <name evidence="1" type="ORF">C5L30_000327</name>
</gene>
<dbReference type="Proteomes" id="UP000295257">
    <property type="component" value="Unassembled WGS sequence"/>
</dbReference>
<keyword evidence="2" id="KW-1185">Reference proteome</keyword>
<dbReference type="EMBL" id="PUFN01000004">
    <property type="protein sequence ID" value="TDG74611.1"/>
    <property type="molecule type" value="Genomic_DNA"/>
</dbReference>
<name>A0A4R5NJH8_9LACO</name>
<evidence type="ECO:0000313" key="2">
    <source>
        <dbReference type="Proteomes" id="UP000295257"/>
    </source>
</evidence>
<proteinExistence type="predicted"/>
<accession>A0A4R5NJH8</accession>
<reference evidence="1 2" key="1">
    <citation type="journal article" date="2019" name="Appl. Microbiol. Biotechnol.">
        <title>Uncovering carbohydrate metabolism through a genotype-phenotype association study of 56 lactic acid bacteria genomes.</title>
        <authorList>
            <person name="Buron-Moles G."/>
            <person name="Chailyan A."/>
            <person name="Dolejs I."/>
            <person name="Forster J."/>
            <person name="Miks M.H."/>
        </authorList>
    </citation>
    <scope>NUCLEOTIDE SEQUENCE [LARGE SCALE GENOMIC DNA]</scope>
    <source>
        <strain evidence="1 2">ATCC 29644</strain>
    </source>
</reference>
<dbReference type="AlphaFoldDB" id="A0A4R5NJH8"/>
<comment type="caution">
    <text evidence="1">The sequence shown here is derived from an EMBL/GenBank/DDBJ whole genome shotgun (WGS) entry which is preliminary data.</text>
</comment>
<evidence type="ECO:0008006" key="3">
    <source>
        <dbReference type="Google" id="ProtNLM"/>
    </source>
</evidence>
<dbReference type="NCBIfam" id="TIGR01669">
    <property type="entry name" value="phage_XkdX"/>
    <property type="match status" value="1"/>
</dbReference>
<dbReference type="OrthoDB" id="2313962at2"/>
<dbReference type="Pfam" id="PF09693">
    <property type="entry name" value="Phage_XkdX"/>
    <property type="match status" value="1"/>
</dbReference>
<protein>
    <recommendedName>
        <fullName evidence="3">XkdX family protein</fullName>
    </recommendedName>
</protein>
<organism evidence="1 2">
    <name type="scientific">Companilactobacillus farciminis</name>
    <dbReference type="NCBI Taxonomy" id="1612"/>
    <lineage>
        <taxon>Bacteria</taxon>
        <taxon>Bacillati</taxon>
        <taxon>Bacillota</taxon>
        <taxon>Bacilli</taxon>
        <taxon>Lactobacillales</taxon>
        <taxon>Lactobacillaceae</taxon>
        <taxon>Companilactobacillus</taxon>
    </lineage>
</organism>
<evidence type="ECO:0000313" key="1">
    <source>
        <dbReference type="EMBL" id="TDG74611.1"/>
    </source>
</evidence>
<sequence>MFDFIKFMYSIGGYQNKDVGDFVVIGNIDDKQYKEITGEDYKSDKEGVA</sequence>
<dbReference type="InterPro" id="IPR010022">
    <property type="entry name" value="XkdX"/>
</dbReference>
<dbReference type="RefSeq" id="WP_010019175.1">
    <property type="nucleotide sequence ID" value="NZ_PUFN01000004.1"/>
</dbReference>